<feature type="compositionally biased region" description="Basic and acidic residues" evidence="18">
    <location>
        <begin position="728"/>
        <end position="738"/>
    </location>
</feature>
<evidence type="ECO:0000256" key="7">
    <source>
        <dbReference type="ARBA" id="ARBA00022553"/>
    </source>
</evidence>
<name>A0A452QEK0_URSAM</name>
<evidence type="ECO:0000256" key="3">
    <source>
        <dbReference type="ARBA" id="ARBA00004496"/>
    </source>
</evidence>
<dbReference type="GO" id="GO:0031123">
    <property type="term" value="P:RNA 3'-end processing"/>
    <property type="evidence" value="ECO:0007669"/>
    <property type="project" value="TreeGrafter"/>
</dbReference>
<dbReference type="InterPro" id="IPR045100">
    <property type="entry name" value="TUT4/7_NTP_transf"/>
</dbReference>
<dbReference type="CDD" id="cd05402">
    <property type="entry name" value="NT_PAP_TUTase"/>
    <property type="match status" value="2"/>
</dbReference>
<dbReference type="InterPro" id="IPR002058">
    <property type="entry name" value="PAP_assoc"/>
</dbReference>
<comment type="catalytic activity">
    <reaction evidence="16">
        <text>RNA(n) + UTP = RNA(n)-3'-uridine ribonucleotide + diphosphate</text>
        <dbReference type="Rhea" id="RHEA:14785"/>
        <dbReference type="Rhea" id="RHEA-COMP:14527"/>
        <dbReference type="Rhea" id="RHEA-COMP:17348"/>
        <dbReference type="ChEBI" id="CHEBI:33019"/>
        <dbReference type="ChEBI" id="CHEBI:46398"/>
        <dbReference type="ChEBI" id="CHEBI:140395"/>
        <dbReference type="ChEBI" id="CHEBI:173116"/>
        <dbReference type="EC" id="2.7.7.52"/>
    </reaction>
</comment>
<evidence type="ECO:0000256" key="17">
    <source>
        <dbReference type="PROSITE-ProRule" id="PRU00047"/>
    </source>
</evidence>
<dbReference type="Ensembl" id="ENSUAMT00000003285.1">
    <property type="protein sequence ID" value="ENSUAMP00000002873.1"/>
    <property type="gene ID" value="ENSUAMG00000000759.1"/>
</dbReference>
<evidence type="ECO:0000256" key="6">
    <source>
        <dbReference type="ARBA" id="ARBA00022490"/>
    </source>
</evidence>
<dbReference type="PANTHER" id="PTHR12271:SF49">
    <property type="entry name" value="TERMINAL URIDYLYLTRANSFERASE 4"/>
    <property type="match status" value="1"/>
</dbReference>
<dbReference type="SUPFAM" id="SSF81301">
    <property type="entry name" value="Nucleotidyltransferase"/>
    <property type="match status" value="2"/>
</dbReference>
<dbReference type="InterPro" id="IPR054708">
    <property type="entry name" value="MTPAP-like_central"/>
</dbReference>
<comment type="cofactor">
    <cofactor evidence="2">
        <name>Mg(2+)</name>
        <dbReference type="ChEBI" id="CHEBI:18420"/>
    </cofactor>
</comment>
<dbReference type="PANTHER" id="PTHR12271">
    <property type="entry name" value="POLY A POLYMERASE CID PAP -RELATED"/>
    <property type="match status" value="1"/>
</dbReference>
<feature type="region of interest" description="Disordered" evidence="18">
    <location>
        <begin position="83"/>
        <end position="162"/>
    </location>
</feature>
<evidence type="ECO:0000313" key="21">
    <source>
        <dbReference type="Proteomes" id="UP000291022"/>
    </source>
</evidence>
<dbReference type="Proteomes" id="UP000291022">
    <property type="component" value="Unassembled WGS sequence"/>
</dbReference>
<keyword evidence="15" id="KW-0464">Manganese</keyword>
<dbReference type="InterPro" id="IPR001878">
    <property type="entry name" value="Znf_CCHC"/>
</dbReference>
<evidence type="ECO:0000256" key="14">
    <source>
        <dbReference type="ARBA" id="ARBA00022842"/>
    </source>
</evidence>
<evidence type="ECO:0000259" key="19">
    <source>
        <dbReference type="PROSITE" id="PS50158"/>
    </source>
</evidence>
<evidence type="ECO:0000256" key="18">
    <source>
        <dbReference type="SAM" id="MobiDB-lite"/>
    </source>
</evidence>
<evidence type="ECO:0000256" key="8">
    <source>
        <dbReference type="ARBA" id="ARBA00022679"/>
    </source>
</evidence>
<dbReference type="GO" id="GO:0061157">
    <property type="term" value="P:mRNA destabilization"/>
    <property type="evidence" value="ECO:0007669"/>
    <property type="project" value="UniProtKB-ARBA"/>
</dbReference>
<dbReference type="GeneTree" id="ENSGT00940000156988"/>
<dbReference type="FunFam" id="1.10.1410.10:FF:000002">
    <property type="entry name" value="terminal uridylyltransferase 4 isoform X1"/>
    <property type="match status" value="1"/>
</dbReference>
<keyword evidence="12 17" id="KW-0863">Zinc-finger</keyword>
<dbReference type="SMART" id="SM00343">
    <property type="entry name" value="ZnF_C2HC"/>
    <property type="match status" value="1"/>
</dbReference>
<dbReference type="FunFam" id="1.10.1410.10:FF:000004">
    <property type="entry name" value="terminal uridylyltransferase 4 isoform X2"/>
    <property type="match status" value="1"/>
</dbReference>
<dbReference type="GO" id="GO:0003676">
    <property type="term" value="F:nucleic acid binding"/>
    <property type="evidence" value="ECO:0007669"/>
    <property type="project" value="InterPro"/>
</dbReference>
<feature type="compositionally biased region" description="Basic and acidic residues" evidence="18">
    <location>
        <begin position="230"/>
        <end position="244"/>
    </location>
</feature>
<keyword evidence="8" id="KW-0808">Transferase</keyword>
<proteinExistence type="inferred from homology"/>
<dbReference type="SUPFAM" id="SSF81631">
    <property type="entry name" value="PAP/OAS1 substrate-binding domain"/>
    <property type="match status" value="2"/>
</dbReference>
<organism evidence="20 21">
    <name type="scientific">Ursus americanus</name>
    <name type="common">American black bear</name>
    <name type="synonym">Euarctos americanus</name>
    <dbReference type="NCBI Taxonomy" id="9643"/>
    <lineage>
        <taxon>Eukaryota</taxon>
        <taxon>Metazoa</taxon>
        <taxon>Chordata</taxon>
        <taxon>Craniata</taxon>
        <taxon>Vertebrata</taxon>
        <taxon>Euteleostomi</taxon>
        <taxon>Mammalia</taxon>
        <taxon>Eutheria</taxon>
        <taxon>Laurasiatheria</taxon>
        <taxon>Carnivora</taxon>
        <taxon>Caniformia</taxon>
        <taxon>Ursidae</taxon>
        <taxon>Ursus</taxon>
    </lineage>
</organism>
<keyword evidence="11" id="KW-0677">Repeat</keyword>
<evidence type="ECO:0000256" key="1">
    <source>
        <dbReference type="ARBA" id="ARBA00001936"/>
    </source>
</evidence>
<reference evidence="20" key="2">
    <citation type="submission" date="2025-08" db="UniProtKB">
        <authorList>
            <consortium name="Ensembl"/>
        </authorList>
    </citation>
    <scope>IDENTIFICATION</scope>
</reference>
<dbReference type="FunFam" id="3.30.460.10:FF:000013">
    <property type="entry name" value="terminal uridylyltransferase 4 isoform X1"/>
    <property type="match status" value="1"/>
</dbReference>
<evidence type="ECO:0000256" key="12">
    <source>
        <dbReference type="ARBA" id="ARBA00022771"/>
    </source>
</evidence>
<dbReference type="InterPro" id="IPR043519">
    <property type="entry name" value="NT_sf"/>
</dbReference>
<feature type="region of interest" description="Disordered" evidence="18">
    <location>
        <begin position="1"/>
        <end position="65"/>
    </location>
</feature>
<evidence type="ECO:0000256" key="4">
    <source>
        <dbReference type="ARBA" id="ARBA00008593"/>
    </source>
</evidence>
<evidence type="ECO:0000256" key="11">
    <source>
        <dbReference type="ARBA" id="ARBA00022737"/>
    </source>
</evidence>
<keyword evidence="6" id="KW-0963">Cytoplasm</keyword>
<evidence type="ECO:0000256" key="15">
    <source>
        <dbReference type="ARBA" id="ARBA00023211"/>
    </source>
</evidence>
<evidence type="ECO:0000256" key="16">
    <source>
        <dbReference type="ARBA" id="ARBA00049105"/>
    </source>
</evidence>
<feature type="region of interest" description="Disordered" evidence="18">
    <location>
        <begin position="1213"/>
        <end position="1244"/>
    </location>
</feature>
<accession>A0A452QEK0</accession>
<comment type="subcellular location">
    <subcellularLocation>
        <location evidence="3">Cytoplasm</location>
    </subcellularLocation>
</comment>
<dbReference type="GO" id="GO:0005634">
    <property type="term" value="C:nucleus"/>
    <property type="evidence" value="ECO:0007669"/>
    <property type="project" value="UniProtKB-ARBA"/>
</dbReference>
<dbReference type="Pfam" id="PF22600">
    <property type="entry name" value="MTPAP-like_central"/>
    <property type="match status" value="1"/>
</dbReference>
<feature type="compositionally biased region" description="Polar residues" evidence="18">
    <location>
        <begin position="202"/>
        <end position="214"/>
    </location>
</feature>
<dbReference type="GO" id="GO:0050265">
    <property type="term" value="F:RNA uridylyltransferase activity"/>
    <property type="evidence" value="ECO:0007669"/>
    <property type="project" value="UniProtKB-EC"/>
</dbReference>
<protein>
    <recommendedName>
        <fullName evidence="5">RNA uridylyltransferase</fullName>
        <ecNumber evidence="5">2.7.7.52</ecNumber>
    </recommendedName>
</protein>
<keyword evidence="13" id="KW-0862">Zinc</keyword>
<sequence length="1244" mass="140562">MEDSKTSTNENHEPKKNAWALSEESKAVKVLSNQTLKARNDKSIKEIGTSSPNKNSSKKNKQNDICIEKTEVKSCKVNAANIASPKDLGLVLRDQSHCKTKKSPNSPVKAEKVPVSQAKAEKLPKSPNSPVKTEKTLSLQMKSEKVPGSPAEPEKAPSLVLKENMRRTELQQIGKKIPSSFTSLDKVNIDVEGGKSALETAPRSQKQQACTDNTGDSDDSASGIEDISDDLSKMKNDDSNKENSSEMEYLENATVIDESALTPEQRLGLKQAEERLERDHIFRLEKRSPEYTNCRYLCKLCLIHIENIQGAHKHIKEKRHKKNILEKQEESELRSLPPPTPAHLAALSVAVIELAKEHGITDDDLRVRQEIVEEMSKVITTFLPECSLRLYGSSLTKFALKNSDVNIDIKFPPRMNHPDLLIQVLGILKKSVLYIDVESDFHAKVPVVVCKDRKSGLLCRVSAGNDMACLTTDLLAALGKLEPVFTPLVLAFRYWAKLCYIDSQTDGGIPSYCFALMVMFFLQQRKPPLLPCLLGSWSPLTLGTPNQVSLGQLWLELLKFYTLDFALEEYVICVRIQDILTRENKNWPKRRIAIEDPFSVKRNVARSLNSQLVYEYVVERFRAAYRYFACPQRKGGNKSTVNSMKKEKGKISNKKPVKSENMASSCCILLGESTEKINAERGQPDKYDEMECTSQRCITEDDSLLVNELDLAELGQESCLSTGEGSELEPKSNKKQDDLAPSETCLKKELSQCNCIDYKSPDPDESVGTDCRSNIQTESSHQNVSTDTSATSCNCKATEDASDLNDDDNHPTQELYYVFDKFILTSGKPPTIVCSICKKDGHSKNDCPEDFRKIDLKPLPPMTNRFREILDLVCKRCFDELSPPFSEQHNREQILIGLEKFIQKEYDEKARLCLFGSSKNGFGFRDSDLDICMTLEGHENAEKLNCKEIIENLAKILKRHPGLRNILPITTAKVPIVKFEHRRSGLEGDISLYNTLAQHNTRMLATYAAIDPRVQYLGYTMKVFAKRCDIGDASRGSLSSYAYILMVLYFLQQRKPPVIPVLQEIFDGKQIPQRMVDGWNAFFFDKTEELKKRLPSLGKNTETLGELWLGLLRFYTEEFDFKEYVISIRQKKLLTTFEKQWTSKCIAIEDPFDLNHNLGAGVSRKMTNFIMKAFINGRKLFGTPFYPLIGREAVSLYLDSYRSAFFVRERESEHKQGERQAEGEADSLLSREPDAGLDPRTLGL</sequence>
<evidence type="ECO:0000256" key="9">
    <source>
        <dbReference type="ARBA" id="ARBA00022695"/>
    </source>
</evidence>
<feature type="domain" description="CCHC-type" evidence="19">
    <location>
        <begin position="834"/>
        <end position="849"/>
    </location>
</feature>
<keyword evidence="9" id="KW-0548">Nucleotidyltransferase</keyword>
<keyword evidence="10" id="KW-0479">Metal-binding</keyword>
<feature type="region of interest" description="Disordered" evidence="18">
    <location>
        <begin position="196"/>
        <end position="247"/>
    </location>
</feature>
<keyword evidence="7" id="KW-0597">Phosphoprotein</keyword>
<dbReference type="GO" id="GO:0010586">
    <property type="term" value="P:miRNA metabolic process"/>
    <property type="evidence" value="ECO:0007669"/>
    <property type="project" value="UniProtKB-ARBA"/>
</dbReference>
<evidence type="ECO:0000256" key="13">
    <source>
        <dbReference type="ARBA" id="ARBA00022833"/>
    </source>
</evidence>
<dbReference type="PROSITE" id="PS50158">
    <property type="entry name" value="ZF_CCHC"/>
    <property type="match status" value="1"/>
</dbReference>
<feature type="compositionally biased region" description="Basic and acidic residues" evidence="18">
    <location>
        <begin position="1213"/>
        <end position="1222"/>
    </location>
</feature>
<dbReference type="EC" id="2.7.7.52" evidence="5"/>
<dbReference type="AlphaFoldDB" id="A0A452QEK0"/>
<feature type="region of interest" description="Disordered" evidence="18">
    <location>
        <begin position="720"/>
        <end position="740"/>
    </location>
</feature>
<dbReference type="GO" id="GO:0005829">
    <property type="term" value="C:cytosol"/>
    <property type="evidence" value="ECO:0007669"/>
    <property type="project" value="UniProtKB-ARBA"/>
</dbReference>
<feature type="compositionally biased region" description="Polar residues" evidence="18">
    <location>
        <begin position="126"/>
        <end position="141"/>
    </location>
</feature>
<dbReference type="FunFam" id="3.30.460.10:FF:000005">
    <property type="entry name" value="terminal uridylyltransferase 4 isoform X1"/>
    <property type="match status" value="1"/>
</dbReference>
<dbReference type="Pfam" id="PF03828">
    <property type="entry name" value="PAP_assoc"/>
    <property type="match status" value="2"/>
</dbReference>
<comment type="cofactor">
    <cofactor evidence="1">
        <name>Mn(2+)</name>
        <dbReference type="ChEBI" id="CHEBI:29035"/>
    </cofactor>
</comment>
<comment type="similarity">
    <text evidence="4">Belongs to the DNA polymerase type-B-like family.</text>
</comment>
<keyword evidence="14" id="KW-0460">Magnesium</keyword>
<evidence type="ECO:0000256" key="10">
    <source>
        <dbReference type="ARBA" id="ARBA00022723"/>
    </source>
</evidence>
<dbReference type="Gene3D" id="1.10.1410.10">
    <property type="match status" value="2"/>
</dbReference>
<evidence type="ECO:0000313" key="20">
    <source>
        <dbReference type="Ensembl" id="ENSUAMP00000002873.1"/>
    </source>
</evidence>
<dbReference type="Pfam" id="PF19088">
    <property type="entry name" value="TUTase"/>
    <property type="match status" value="1"/>
</dbReference>
<dbReference type="GO" id="GO:0008270">
    <property type="term" value="F:zinc ion binding"/>
    <property type="evidence" value="ECO:0007669"/>
    <property type="project" value="UniProtKB-KW"/>
</dbReference>
<gene>
    <name evidence="20" type="primary">TUT4</name>
</gene>
<reference evidence="20" key="3">
    <citation type="submission" date="2025-09" db="UniProtKB">
        <authorList>
            <consortium name="Ensembl"/>
        </authorList>
    </citation>
    <scope>IDENTIFICATION</scope>
</reference>
<evidence type="ECO:0000256" key="5">
    <source>
        <dbReference type="ARBA" id="ARBA00012472"/>
    </source>
</evidence>
<keyword evidence="21" id="KW-1185">Reference proteome</keyword>
<reference evidence="21" key="1">
    <citation type="submission" date="2016-06" db="EMBL/GenBank/DDBJ databases">
        <title>De novo assembly and RNA-Seq shows season-dependent expression and editing in black bear kidneys.</title>
        <authorList>
            <person name="Korstanje R."/>
            <person name="Srivastava A."/>
            <person name="Sarsani V.K."/>
            <person name="Sheehan S.M."/>
            <person name="Seger R.L."/>
            <person name="Barter M.E."/>
            <person name="Lindqvist C."/>
            <person name="Brody L.C."/>
            <person name="Mullikin J.C."/>
        </authorList>
    </citation>
    <scope>NUCLEOTIDE SEQUENCE [LARGE SCALE GENOMIC DNA]</scope>
</reference>
<dbReference type="Gene3D" id="3.30.460.10">
    <property type="entry name" value="Beta Polymerase, domain 2"/>
    <property type="match status" value="2"/>
</dbReference>
<evidence type="ECO:0000256" key="2">
    <source>
        <dbReference type="ARBA" id="ARBA00001946"/>
    </source>
</evidence>